<dbReference type="EMBL" id="SMKX01000061">
    <property type="protein sequence ID" value="TDD57968.1"/>
    <property type="molecule type" value="Genomic_DNA"/>
</dbReference>
<dbReference type="OrthoDB" id="5188397at2"/>
<organism evidence="1 2">
    <name type="scientific">Kribbella antibiotica</name>
    <dbReference type="NCBI Taxonomy" id="190195"/>
    <lineage>
        <taxon>Bacteria</taxon>
        <taxon>Bacillati</taxon>
        <taxon>Actinomycetota</taxon>
        <taxon>Actinomycetes</taxon>
        <taxon>Propionibacteriales</taxon>
        <taxon>Kribbellaceae</taxon>
        <taxon>Kribbella</taxon>
    </lineage>
</organism>
<reference evidence="1 2" key="1">
    <citation type="submission" date="2019-03" db="EMBL/GenBank/DDBJ databases">
        <title>Draft genome sequences of novel Actinobacteria.</title>
        <authorList>
            <person name="Sahin N."/>
            <person name="Ay H."/>
            <person name="Saygin H."/>
        </authorList>
    </citation>
    <scope>NUCLEOTIDE SEQUENCE [LARGE SCALE GENOMIC DNA]</scope>
    <source>
        <strain evidence="1 2">JCM 13523</strain>
    </source>
</reference>
<accession>A0A4R4ZH59</accession>
<gene>
    <name evidence="1" type="ORF">E1263_21130</name>
</gene>
<evidence type="ECO:0000313" key="2">
    <source>
        <dbReference type="Proteomes" id="UP000295124"/>
    </source>
</evidence>
<protein>
    <submittedName>
        <fullName evidence="1">Uncharacterized protein</fullName>
    </submittedName>
</protein>
<dbReference type="Proteomes" id="UP000295124">
    <property type="component" value="Unassembled WGS sequence"/>
</dbReference>
<dbReference type="RefSeq" id="WP_132169974.1">
    <property type="nucleotide sequence ID" value="NZ_SMKX01000061.1"/>
</dbReference>
<name>A0A4R4ZH59_9ACTN</name>
<evidence type="ECO:0000313" key="1">
    <source>
        <dbReference type="EMBL" id="TDD57968.1"/>
    </source>
</evidence>
<sequence>MTITLTDQDKTTLRIAAYGAVSLLAAAGDKPHKIATNGTMALTSATGTVGHVLNEKRGTIPLKGKNVAEMADQVLPALTAAVTLLEAQSPAEAENFRTTITVALEAAQLHQSTPSPTLTEMTRKITESLG</sequence>
<comment type="caution">
    <text evidence="1">The sequence shown here is derived from an EMBL/GenBank/DDBJ whole genome shotgun (WGS) entry which is preliminary data.</text>
</comment>
<dbReference type="AlphaFoldDB" id="A0A4R4ZH59"/>
<keyword evidence="2" id="KW-1185">Reference proteome</keyword>
<proteinExistence type="predicted"/>